<dbReference type="RefSeq" id="WP_124926716.1">
    <property type="nucleotide sequence ID" value="NZ_BMOH01000002.1"/>
</dbReference>
<dbReference type="InterPro" id="IPR012795">
    <property type="entry name" value="tRNA_Ile_lys_synt_N"/>
</dbReference>
<sequence length="438" mass="49007">MFSLQHHFEQQLNRHSHGVKRWVIALSGGLDSVVLLDLAARIIPAKHLSVIHVNHQLQSQAGGWSSFCQQLADQYQIEFKSIRVTVDAGASVERAARNARYQAFEQYLQSGDCLLLAQHRNDQAETLLYRLLRGAGLKGLAAMPRTREIGMAFLQRPLLSVSRDQLQSWAEKAQLNWIEDPSNADLSYDRNYLRHQVMPLLRARWPGFEQRWSDTADYLRDADQLLTELAQIDLQTVADERNSLSCAGLNVLSIKRRDNLLRVWLAEQGLPAGAKVLMSIGQMIEAVDDSSPELKLSSVKLRRYRGRLYLTAEQNGIDWQGRLLPEEGLHLPQGSLLVVKKLNGLRSLAGVTLRNRCDGDRCTPVGRGGSTSLKKLFQENAVPPWQRKSWPVCILGDEIVAVPGICVCEGWQVEKDVAGFHLKWVPAALSVGSDSGTL</sequence>
<dbReference type="PANTHER" id="PTHR43033:SF1">
    <property type="entry name" value="TRNA(ILE)-LYSIDINE SYNTHASE-RELATED"/>
    <property type="match status" value="1"/>
</dbReference>
<dbReference type="Gene3D" id="1.20.59.20">
    <property type="match status" value="1"/>
</dbReference>
<dbReference type="SUPFAM" id="SSF82829">
    <property type="entry name" value="MesJ substrate recognition domain-like"/>
    <property type="match status" value="1"/>
</dbReference>
<dbReference type="InterPro" id="IPR012796">
    <property type="entry name" value="Lysidine-tRNA-synth_C"/>
</dbReference>
<keyword evidence="4 8" id="KW-0819">tRNA processing</keyword>
<dbReference type="OrthoDB" id="9807403at2"/>
<evidence type="ECO:0000256" key="2">
    <source>
        <dbReference type="ARBA" id="ARBA00022490"/>
    </source>
</evidence>
<evidence type="ECO:0000259" key="9">
    <source>
        <dbReference type="SMART" id="SM00977"/>
    </source>
</evidence>
<comment type="caution">
    <text evidence="10">The sequence shown here is derived from an EMBL/GenBank/DDBJ whole genome shotgun (WGS) entry which is preliminary data.</text>
</comment>
<evidence type="ECO:0000313" key="11">
    <source>
        <dbReference type="Proteomes" id="UP000267535"/>
    </source>
</evidence>
<dbReference type="SUPFAM" id="SSF56037">
    <property type="entry name" value="PheT/TilS domain"/>
    <property type="match status" value="1"/>
</dbReference>
<dbReference type="Proteomes" id="UP000267535">
    <property type="component" value="Unassembled WGS sequence"/>
</dbReference>
<dbReference type="GO" id="GO:0006400">
    <property type="term" value="P:tRNA modification"/>
    <property type="evidence" value="ECO:0007669"/>
    <property type="project" value="UniProtKB-UniRule"/>
</dbReference>
<dbReference type="Pfam" id="PF09179">
    <property type="entry name" value="TilS"/>
    <property type="match status" value="1"/>
</dbReference>
<dbReference type="AlphaFoldDB" id="A0A3P1SPT7"/>
<evidence type="ECO:0000256" key="1">
    <source>
        <dbReference type="ARBA" id="ARBA00004496"/>
    </source>
</evidence>
<keyword evidence="5 8" id="KW-0547">Nucleotide-binding</keyword>
<keyword evidence="6 8" id="KW-0067">ATP-binding</keyword>
<evidence type="ECO:0000256" key="5">
    <source>
        <dbReference type="ARBA" id="ARBA00022741"/>
    </source>
</evidence>
<dbReference type="SUPFAM" id="SSF52402">
    <property type="entry name" value="Adenine nucleotide alpha hydrolases-like"/>
    <property type="match status" value="1"/>
</dbReference>
<evidence type="ECO:0000256" key="3">
    <source>
        <dbReference type="ARBA" id="ARBA00022598"/>
    </source>
</evidence>
<dbReference type="GO" id="GO:0005524">
    <property type="term" value="F:ATP binding"/>
    <property type="evidence" value="ECO:0007669"/>
    <property type="project" value="UniProtKB-UniRule"/>
</dbReference>
<keyword evidence="2 8" id="KW-0963">Cytoplasm</keyword>
<comment type="similarity">
    <text evidence="8">Belongs to the tRNA(Ile)-lysidine synthase family.</text>
</comment>
<dbReference type="NCBIfam" id="TIGR02432">
    <property type="entry name" value="lysidine_TilS_N"/>
    <property type="match status" value="1"/>
</dbReference>
<dbReference type="NCBIfam" id="TIGR02433">
    <property type="entry name" value="lysidine_TilS_C"/>
    <property type="match status" value="1"/>
</dbReference>
<dbReference type="InterPro" id="IPR015262">
    <property type="entry name" value="tRNA_Ile_lys_synt_subst-bd"/>
</dbReference>
<feature type="domain" description="Lysidine-tRNA(Ile) synthetase C-terminal" evidence="9">
    <location>
        <begin position="351"/>
        <end position="424"/>
    </location>
</feature>
<dbReference type="PANTHER" id="PTHR43033">
    <property type="entry name" value="TRNA(ILE)-LYSIDINE SYNTHASE-RELATED"/>
    <property type="match status" value="1"/>
</dbReference>
<dbReference type="GO" id="GO:0032267">
    <property type="term" value="F:tRNA(Ile)-lysidine synthase activity"/>
    <property type="evidence" value="ECO:0007669"/>
    <property type="project" value="UniProtKB-EC"/>
</dbReference>
<keyword evidence="11" id="KW-1185">Reference proteome</keyword>
<evidence type="ECO:0000256" key="7">
    <source>
        <dbReference type="ARBA" id="ARBA00048539"/>
    </source>
</evidence>
<evidence type="ECO:0000256" key="6">
    <source>
        <dbReference type="ARBA" id="ARBA00022840"/>
    </source>
</evidence>
<dbReference type="Pfam" id="PF01171">
    <property type="entry name" value="ATP_bind_3"/>
    <property type="match status" value="1"/>
</dbReference>
<evidence type="ECO:0000256" key="4">
    <source>
        <dbReference type="ARBA" id="ARBA00022694"/>
    </source>
</evidence>
<accession>A0A3P1SPT7</accession>
<dbReference type="EMBL" id="RQXV01000007">
    <property type="protein sequence ID" value="RRC98655.1"/>
    <property type="molecule type" value="Genomic_DNA"/>
</dbReference>
<dbReference type="Gene3D" id="3.40.50.620">
    <property type="entry name" value="HUPs"/>
    <property type="match status" value="1"/>
</dbReference>
<dbReference type="HAMAP" id="MF_01161">
    <property type="entry name" value="tRNA_Ile_lys_synt"/>
    <property type="match status" value="1"/>
</dbReference>
<comment type="subcellular location">
    <subcellularLocation>
        <location evidence="1 8">Cytoplasm</location>
    </subcellularLocation>
</comment>
<dbReference type="CDD" id="cd01992">
    <property type="entry name" value="TilS_N"/>
    <property type="match status" value="1"/>
</dbReference>
<evidence type="ECO:0000313" key="10">
    <source>
        <dbReference type="EMBL" id="RRC98655.1"/>
    </source>
</evidence>
<evidence type="ECO:0000256" key="8">
    <source>
        <dbReference type="HAMAP-Rule" id="MF_01161"/>
    </source>
</evidence>
<dbReference type="InterPro" id="IPR012094">
    <property type="entry name" value="tRNA_Ile_lys_synt"/>
</dbReference>
<dbReference type="InterPro" id="IPR011063">
    <property type="entry name" value="TilS/TtcA_N"/>
</dbReference>
<dbReference type="InterPro" id="IPR014729">
    <property type="entry name" value="Rossmann-like_a/b/a_fold"/>
</dbReference>
<protein>
    <recommendedName>
        <fullName evidence="8">tRNA(Ile)-lysidine synthase</fullName>
        <ecNumber evidence="8">6.3.4.19</ecNumber>
    </recommendedName>
    <alternativeName>
        <fullName evidence="8">tRNA(Ile)-2-lysyl-cytidine synthase</fullName>
    </alternativeName>
    <alternativeName>
        <fullName evidence="8">tRNA(Ile)-lysidine synthetase</fullName>
    </alternativeName>
</protein>
<comment type="function">
    <text evidence="8">Ligates lysine onto the cytidine present at position 34 of the AUA codon-specific tRNA(Ile) that contains the anticodon CAU, in an ATP-dependent manner. Cytidine is converted to lysidine, thus changing the amino acid specificity of the tRNA from methionine to isoleucine.</text>
</comment>
<name>A0A3P1SPT7_9GAMM</name>
<comment type="domain">
    <text evidence="8">The N-terminal region contains the highly conserved SGGXDS motif, predicted to be a P-loop motif involved in ATP binding.</text>
</comment>
<reference evidence="10 11" key="1">
    <citation type="submission" date="2018-11" db="EMBL/GenBank/DDBJ databases">
        <title>The draft genome sequence of Amphritea balenae JAMM 1525T.</title>
        <authorList>
            <person name="Fang Z."/>
            <person name="Zhang Y."/>
            <person name="Han X."/>
        </authorList>
    </citation>
    <scope>NUCLEOTIDE SEQUENCE [LARGE SCALE GENOMIC DNA]</scope>
    <source>
        <strain evidence="10 11">JAMM 1525</strain>
    </source>
</reference>
<proteinExistence type="inferred from homology"/>
<dbReference type="SMART" id="SM00977">
    <property type="entry name" value="TilS_C"/>
    <property type="match status" value="1"/>
</dbReference>
<gene>
    <name evidence="8 10" type="primary">tilS</name>
    <name evidence="10" type="ORF">EHS89_13670</name>
</gene>
<organism evidence="10 11">
    <name type="scientific">Amphritea balenae</name>
    <dbReference type="NCBI Taxonomy" id="452629"/>
    <lineage>
        <taxon>Bacteria</taxon>
        <taxon>Pseudomonadati</taxon>
        <taxon>Pseudomonadota</taxon>
        <taxon>Gammaproteobacteria</taxon>
        <taxon>Oceanospirillales</taxon>
        <taxon>Oceanospirillaceae</taxon>
        <taxon>Amphritea</taxon>
    </lineage>
</organism>
<keyword evidence="3 8" id="KW-0436">Ligase</keyword>
<feature type="binding site" evidence="8">
    <location>
        <begin position="27"/>
        <end position="32"/>
    </location>
    <ligand>
        <name>ATP</name>
        <dbReference type="ChEBI" id="CHEBI:30616"/>
    </ligand>
</feature>
<dbReference type="Pfam" id="PF11734">
    <property type="entry name" value="TilS_C"/>
    <property type="match status" value="1"/>
</dbReference>
<dbReference type="GO" id="GO:0005737">
    <property type="term" value="C:cytoplasm"/>
    <property type="evidence" value="ECO:0007669"/>
    <property type="project" value="UniProtKB-SubCell"/>
</dbReference>
<comment type="catalytic activity">
    <reaction evidence="7 8">
        <text>cytidine(34) in tRNA(Ile2) + L-lysine + ATP = lysidine(34) in tRNA(Ile2) + AMP + diphosphate + H(+)</text>
        <dbReference type="Rhea" id="RHEA:43744"/>
        <dbReference type="Rhea" id="RHEA-COMP:10625"/>
        <dbReference type="Rhea" id="RHEA-COMP:10670"/>
        <dbReference type="ChEBI" id="CHEBI:15378"/>
        <dbReference type="ChEBI" id="CHEBI:30616"/>
        <dbReference type="ChEBI" id="CHEBI:32551"/>
        <dbReference type="ChEBI" id="CHEBI:33019"/>
        <dbReference type="ChEBI" id="CHEBI:82748"/>
        <dbReference type="ChEBI" id="CHEBI:83665"/>
        <dbReference type="ChEBI" id="CHEBI:456215"/>
        <dbReference type="EC" id="6.3.4.19"/>
    </reaction>
</comment>
<dbReference type="EC" id="6.3.4.19" evidence="8"/>